<keyword evidence="10" id="KW-1185">Reference proteome</keyword>
<evidence type="ECO:0000256" key="6">
    <source>
        <dbReference type="ARBA" id="ARBA00023136"/>
    </source>
</evidence>
<evidence type="ECO:0000313" key="9">
    <source>
        <dbReference type="EMBL" id="SFT82298.1"/>
    </source>
</evidence>
<evidence type="ECO:0000256" key="4">
    <source>
        <dbReference type="ARBA" id="ARBA00022692"/>
    </source>
</evidence>
<proteinExistence type="inferred from homology"/>
<keyword evidence="5 7" id="KW-1133">Transmembrane helix</keyword>
<feature type="transmembrane region" description="Helical" evidence="7">
    <location>
        <begin position="32"/>
        <end position="53"/>
    </location>
</feature>
<comment type="subcellular location">
    <subcellularLocation>
        <location evidence="1">Cell membrane</location>
        <topology evidence="1">Multi-pass membrane protein</topology>
    </subcellularLocation>
</comment>
<evidence type="ECO:0000313" key="10">
    <source>
        <dbReference type="Proteomes" id="UP000183371"/>
    </source>
</evidence>
<dbReference type="PANTHER" id="PTHR30506:SF3">
    <property type="entry name" value="UPF0126 INNER MEMBRANE PROTEIN YADS-RELATED"/>
    <property type="match status" value="1"/>
</dbReference>
<evidence type="ECO:0000256" key="2">
    <source>
        <dbReference type="ARBA" id="ARBA00008193"/>
    </source>
</evidence>
<evidence type="ECO:0000256" key="1">
    <source>
        <dbReference type="ARBA" id="ARBA00004651"/>
    </source>
</evidence>
<keyword evidence="3" id="KW-1003">Cell membrane</keyword>
<feature type="transmembrane region" description="Helical" evidence="7">
    <location>
        <begin position="174"/>
        <end position="192"/>
    </location>
</feature>
<comment type="similarity">
    <text evidence="2">Belongs to the UPF0126 family.</text>
</comment>
<feature type="domain" description="Glycine transporter" evidence="8">
    <location>
        <begin position="93"/>
        <end position="164"/>
    </location>
</feature>
<dbReference type="InterPro" id="IPR005115">
    <property type="entry name" value="Gly_transporter"/>
</dbReference>
<dbReference type="PANTHER" id="PTHR30506">
    <property type="entry name" value="INNER MEMBRANE PROTEIN"/>
    <property type="match status" value="1"/>
</dbReference>
<dbReference type="AlphaFoldDB" id="A0A1I7B568"/>
<name>A0A1I7B568_9HYPH</name>
<evidence type="ECO:0000256" key="7">
    <source>
        <dbReference type="SAM" id="Phobius"/>
    </source>
</evidence>
<dbReference type="GO" id="GO:0005886">
    <property type="term" value="C:plasma membrane"/>
    <property type="evidence" value="ECO:0007669"/>
    <property type="project" value="UniProtKB-SubCell"/>
</dbReference>
<feature type="transmembrane region" description="Helical" evidence="7">
    <location>
        <begin position="65"/>
        <end position="81"/>
    </location>
</feature>
<evidence type="ECO:0000256" key="5">
    <source>
        <dbReference type="ARBA" id="ARBA00022989"/>
    </source>
</evidence>
<protein>
    <submittedName>
        <fullName evidence="9">Uncharacterized membrane protein YeiH</fullName>
    </submittedName>
</protein>
<keyword evidence="4 7" id="KW-0812">Transmembrane</keyword>
<feature type="transmembrane region" description="Helical" evidence="7">
    <location>
        <begin position="117"/>
        <end position="138"/>
    </location>
</feature>
<accession>A0A1I7B568</accession>
<feature type="transmembrane region" description="Helical" evidence="7">
    <location>
        <begin position="6"/>
        <end position="25"/>
    </location>
</feature>
<dbReference type="Pfam" id="PF03458">
    <property type="entry name" value="Gly_transporter"/>
    <property type="match status" value="2"/>
</dbReference>
<evidence type="ECO:0000256" key="3">
    <source>
        <dbReference type="ARBA" id="ARBA00022475"/>
    </source>
</evidence>
<feature type="domain" description="Glycine transporter" evidence="8">
    <location>
        <begin position="8"/>
        <end position="81"/>
    </location>
</feature>
<dbReference type="EMBL" id="FPBD01000003">
    <property type="protein sequence ID" value="SFT82298.1"/>
    <property type="molecule type" value="Genomic_DNA"/>
</dbReference>
<gene>
    <name evidence="9" type="ORF">SAMN05444141_103643</name>
</gene>
<sequence length="212" mass="22619">MHSEIWQYLDFLGVAVFAVTGGLVAARLRQDFIAFLFFCSLTGIGGGTLRDTLLDVPVFWIEDESYLYVCLIVSIGMWFFAHRVEAWGRPLRWLDAVGVAAYSVMGAAKAISLGDTAAIAVLMGVASATFGGILRDIIAGQPSALLQREIYLAAALAGATTYTAVLMVTGGSNLAAALGFAVAMILRGGAIAKDWHLPSYAPPRKKDLEDLD</sequence>
<dbReference type="Proteomes" id="UP000183371">
    <property type="component" value="Unassembled WGS sequence"/>
</dbReference>
<dbReference type="RefSeq" id="WP_054782962.1">
    <property type="nucleotide sequence ID" value="NZ_FPBD01000003.1"/>
</dbReference>
<organism evidence="9 10">
    <name type="scientific">Pseudovibrio denitrificans</name>
    <dbReference type="NCBI Taxonomy" id="258256"/>
    <lineage>
        <taxon>Bacteria</taxon>
        <taxon>Pseudomonadati</taxon>
        <taxon>Pseudomonadota</taxon>
        <taxon>Alphaproteobacteria</taxon>
        <taxon>Hyphomicrobiales</taxon>
        <taxon>Stappiaceae</taxon>
        <taxon>Pseudovibrio</taxon>
    </lineage>
</organism>
<reference evidence="10" key="1">
    <citation type="submission" date="2016-10" db="EMBL/GenBank/DDBJ databases">
        <authorList>
            <person name="Varghese N."/>
            <person name="Submissions S."/>
        </authorList>
    </citation>
    <scope>NUCLEOTIDE SEQUENCE [LARGE SCALE GENOMIC DNA]</scope>
    <source>
        <strain evidence="10">DSM 17465</strain>
    </source>
</reference>
<evidence type="ECO:0000259" key="8">
    <source>
        <dbReference type="Pfam" id="PF03458"/>
    </source>
</evidence>
<keyword evidence="6 7" id="KW-0472">Membrane</keyword>